<evidence type="ECO:0000313" key="3">
    <source>
        <dbReference type="Proteomes" id="UP000694726"/>
    </source>
</evidence>
<dbReference type="InterPro" id="IPR019527">
    <property type="entry name" value="RZZ-complex_KNTC1/ROD_C"/>
</dbReference>
<dbReference type="Pfam" id="PF10493">
    <property type="entry name" value="Rod_C"/>
    <property type="match status" value="1"/>
</dbReference>
<name>A0A8D0NX46_PIG</name>
<accession>A0A8D0NX46</accession>
<dbReference type="PANTHER" id="PTHR15688">
    <property type="entry name" value="KINETOCHORE-ASSOCIATED PROTEIN 1"/>
    <property type="match status" value="1"/>
</dbReference>
<dbReference type="InterPro" id="IPR052802">
    <property type="entry name" value="KNTC1"/>
</dbReference>
<dbReference type="AlphaFoldDB" id="A0A8D0NX46"/>
<organism evidence="2 3">
    <name type="scientific">Sus scrofa</name>
    <name type="common">Pig</name>
    <dbReference type="NCBI Taxonomy" id="9823"/>
    <lineage>
        <taxon>Eukaryota</taxon>
        <taxon>Metazoa</taxon>
        <taxon>Chordata</taxon>
        <taxon>Craniata</taxon>
        <taxon>Vertebrata</taxon>
        <taxon>Euteleostomi</taxon>
        <taxon>Mammalia</taxon>
        <taxon>Eutheria</taxon>
        <taxon>Laurasiatheria</taxon>
        <taxon>Artiodactyla</taxon>
        <taxon>Suina</taxon>
        <taxon>Suidae</taxon>
        <taxon>Sus</taxon>
    </lineage>
</organism>
<proteinExistence type="predicted"/>
<evidence type="ECO:0000313" key="2">
    <source>
        <dbReference type="Ensembl" id="ENSSSCP00015025368.1"/>
    </source>
</evidence>
<dbReference type="Ensembl" id="ENSSSCT00015063268.1">
    <property type="protein sequence ID" value="ENSSSCP00015025368.1"/>
    <property type="gene ID" value="ENSSSCG00015047421.1"/>
</dbReference>
<protein>
    <recommendedName>
        <fullName evidence="1">RZZ complex subunit KNTC1/ROD C-terminal domain-containing protein</fullName>
    </recommendedName>
</protein>
<evidence type="ECO:0000259" key="1">
    <source>
        <dbReference type="Pfam" id="PF10493"/>
    </source>
</evidence>
<sequence length="226" mass="25851">MLMPHSEKRHQEIKNFLGSCDPQIVLQQLEEHMNTGRLAGFSHQIRSLVLNNIIDKKEFGILAKTKYFTVLKSHIMNTNSITELVNYLANELSLDEASVFITEYYKHCGKPVPPDATPCETLKVNLAQSYWVLTWHYFYFRDFEIESTCSGILEINVFLCITACIFLYERALDQESGGLASTLSCVTRQQCSEASSCTCAVCHFQIWPSWPLRCFPALRVLVKSCF</sequence>
<reference evidence="2" key="1">
    <citation type="submission" date="2025-08" db="UniProtKB">
        <authorList>
            <consortium name="Ensembl"/>
        </authorList>
    </citation>
    <scope>IDENTIFICATION</scope>
</reference>
<dbReference type="PANTHER" id="PTHR15688:SF1">
    <property type="entry name" value="KINETOCHORE-ASSOCIATED PROTEIN 1"/>
    <property type="match status" value="1"/>
</dbReference>
<feature type="domain" description="RZZ complex subunit KNTC1/ROD C-terminal" evidence="1">
    <location>
        <begin position="1"/>
        <end position="50"/>
    </location>
</feature>
<dbReference type="Proteomes" id="UP000694726">
    <property type="component" value="Unplaced"/>
</dbReference>